<proteinExistence type="predicted"/>
<feature type="domain" description="LamG-like jellyroll fold" evidence="5">
    <location>
        <begin position="1065"/>
        <end position="1197"/>
    </location>
</feature>
<keyword evidence="7" id="KW-1185">Reference proteome</keyword>
<reference evidence="6 7" key="1">
    <citation type="submission" date="2022-12" db="EMBL/GenBank/DDBJ databases">
        <authorList>
            <person name="Mo P."/>
        </authorList>
    </citation>
    <scope>NUCLEOTIDE SEQUENCE [LARGE SCALE GENOMIC DNA]</scope>
    <source>
        <strain evidence="6 7">HUAS 2-6</strain>
    </source>
</reference>
<dbReference type="EMBL" id="CP115300">
    <property type="protein sequence ID" value="WBO64311.1"/>
    <property type="molecule type" value="Genomic_DNA"/>
</dbReference>
<dbReference type="Gene3D" id="2.60.120.200">
    <property type="match status" value="1"/>
</dbReference>
<dbReference type="Gene3D" id="2.40.128.340">
    <property type="match status" value="5"/>
</dbReference>
<dbReference type="InterPro" id="IPR028994">
    <property type="entry name" value="Integrin_alpha_N"/>
</dbReference>
<dbReference type="PANTHER" id="PTHR46580">
    <property type="entry name" value="SENSOR KINASE-RELATED"/>
    <property type="match status" value="1"/>
</dbReference>
<dbReference type="RefSeq" id="WP_270082060.1">
    <property type="nucleotide sequence ID" value="NZ_CP115300.1"/>
</dbReference>
<name>A0ABY7P1D7_9ACTN</name>
<dbReference type="Pfam" id="PF13385">
    <property type="entry name" value="Laminin_G_3"/>
    <property type="match status" value="1"/>
</dbReference>
<organism evidence="6 7">
    <name type="scientific">Streptomyces camelliae</name>
    <dbReference type="NCBI Taxonomy" id="3004093"/>
    <lineage>
        <taxon>Bacteria</taxon>
        <taxon>Bacillati</taxon>
        <taxon>Actinomycetota</taxon>
        <taxon>Actinomycetes</taxon>
        <taxon>Kitasatosporales</taxon>
        <taxon>Streptomycetaceae</taxon>
        <taxon>Streptomyces</taxon>
    </lineage>
</organism>
<dbReference type="SUPFAM" id="SSF49899">
    <property type="entry name" value="Concanavalin A-like lectins/glucanases"/>
    <property type="match status" value="1"/>
</dbReference>
<dbReference type="Proteomes" id="UP001212326">
    <property type="component" value="Chromosome"/>
</dbReference>
<feature type="chain" id="PRO_5045347348" evidence="4">
    <location>
        <begin position="18"/>
        <end position="1553"/>
    </location>
</feature>
<evidence type="ECO:0000259" key="5">
    <source>
        <dbReference type="SMART" id="SM00560"/>
    </source>
</evidence>
<protein>
    <submittedName>
        <fullName evidence="6">FG-GAP-like repeat-containing protein</fullName>
    </submittedName>
</protein>
<evidence type="ECO:0000256" key="3">
    <source>
        <dbReference type="SAM" id="MobiDB-lite"/>
    </source>
</evidence>
<dbReference type="SMART" id="SM00560">
    <property type="entry name" value="LamGL"/>
    <property type="match status" value="1"/>
</dbReference>
<keyword evidence="2" id="KW-1015">Disulfide bond</keyword>
<dbReference type="InterPro" id="IPR013517">
    <property type="entry name" value="FG-GAP"/>
</dbReference>
<keyword evidence="1 4" id="KW-0732">Signal</keyword>
<evidence type="ECO:0000256" key="4">
    <source>
        <dbReference type="SAM" id="SignalP"/>
    </source>
</evidence>
<dbReference type="PANTHER" id="PTHR46580:SF4">
    <property type="entry name" value="ATP_GTP-BINDING PROTEIN"/>
    <property type="match status" value="1"/>
</dbReference>
<evidence type="ECO:0000313" key="6">
    <source>
        <dbReference type="EMBL" id="WBO64311.1"/>
    </source>
</evidence>
<feature type="region of interest" description="Disordered" evidence="3">
    <location>
        <begin position="247"/>
        <end position="272"/>
    </location>
</feature>
<sequence>MTLAAGISALPVASASAATLSSSTHKAGTAASFGLTAEEASARARKTGKDTAATAATTDSSTLTAHPNGTFTLTQSLAPARKRFGHTWKTLDPTLHKNADGSIATAVTSSDLTLSGGGAGPLAVMDSRGRSLALSLPMRLPAPTLSGATATYRNVLSGVDLIVTADAQGGFSEVLAVKNAQAAANPGLAQLTLATRAHGVTVSADRAGNITAADHGRHPVFTASAPQMWDSSPSHVSAASVVHDPLTGRDVDRASGQPVASSAQGPGKGAHHAGITTKVTAKGIALTPSGSLLRGHGTVYPVYIDPDFNAPSASSPRQAWTQTNSYYHSSSYWKSSDLLRVGDQYWDSPTFTARSFVQIGVPSAIYGSTVLSSQLNFTEEWSPSCTATPVQLWKTGTISSSTTWDNPPSMISEVGSQTVAHGWDSSCPAAGVGFDIGSVMQSAANAKTSNLTFGLQAGDETDKYGWKEFANTITVSTTYDHKPDTPTHLTTSPSTSCQDDAIVGDGNVTLYAGMSDPDGGSLGAHFQLFPHGNTSSVIAQSDSNSLTGQSGSTAVYVIPKATLEQAAGGKVTEFDWNVAVSDFKYWGSTSTTCHFSFDPTRPGTPVIAQPGSTTIGQPFTVAIAPPGTGTTPSSYEYQLNGGAPVNVIANSSGNATISVTPTRHTNVLSVSSLSAGSNYGDTASVTFNSANPASPQGDGDLTGDNIPDLLTVGHQNGLPSGLWLAGGKADTGKTTGDGHVVSSPSDIGANGSGLNTAGSPSDFDGAMAFTGPFTGSGFQDVLVYYPTGSNAGGGAIINGNGDGSALATRYNEDVHNITSLSLQDFNGDSPLQLGAAGTTSAGGSPYPDLIGVSGDATNGYALNIYQAQGILGSWMAWPLTVNTPDGTADWNNWQLATMQVPGSNGSSTAMFLWNKSTGRLDLWENLSADPYGGTLTYTDYPVATGFHTGAALTLQAADINGDGTPDLWTTGAGAATTANLFTNLSTTTSATLTQNLDTLTAAHDTWPLNDAQTGAIATAKDTTGTLSASGSGGATWASGDLFSAAAHFDGTGTLKTSGPAVTTNGSFTVSAWVEPESLGGTVLSQKGSSTSGFAVYSDAASKTWRFQMPQSDSTSATTDTATASGLTAQIGAWTRLTATYDASAGTMTLYVNGKQAATAGHTTKWNATGAFVIGNGSAAFTGSVADVTTYQQALTAPQIAALADVPYVPSGTVIAQATGDFNGDGKADVAHLIDAGSGHDAITVALADSAGDGGFQPVRLVWDDPVFGPGIQSMAAGDFNGDGKTDLALYYNYSDGQHDAIFTLTATGGGGFTSPVKQWDDTAFGPGTKFMAAGDFNGDHKTDLALYYTYSDGQHDAVFTLTAASSGSGALATPVKQWDDTVFGPNTKMLTAGDFNGDGKTDLALFYNYTDNNNQHDAIFTMTAGTAGALSAPAKIWDDTSFGPNTKSMTAGDFNGDGKADLALFYNYADNNNQHDAIFTLNSGASSLSTVWSQIDWGPNTRFMTGGDFNGDGKADLALYYDYPTQIPAEFTLTADSNGDGGLASPVRRYTDQ</sequence>
<dbReference type="InterPro" id="IPR013320">
    <property type="entry name" value="ConA-like_dom_sf"/>
</dbReference>
<accession>A0ABY7P1D7</accession>
<gene>
    <name evidence="6" type="ORF">O1G22_16465</name>
</gene>
<dbReference type="SUPFAM" id="SSF69318">
    <property type="entry name" value="Integrin alpha N-terminal domain"/>
    <property type="match status" value="2"/>
</dbReference>
<dbReference type="Pfam" id="PF13517">
    <property type="entry name" value="FG-GAP_3"/>
    <property type="match status" value="2"/>
</dbReference>
<feature type="signal peptide" evidence="4">
    <location>
        <begin position="1"/>
        <end position="17"/>
    </location>
</feature>
<evidence type="ECO:0000256" key="1">
    <source>
        <dbReference type="ARBA" id="ARBA00022729"/>
    </source>
</evidence>
<evidence type="ECO:0000313" key="7">
    <source>
        <dbReference type="Proteomes" id="UP001212326"/>
    </source>
</evidence>
<evidence type="ECO:0000256" key="2">
    <source>
        <dbReference type="ARBA" id="ARBA00023157"/>
    </source>
</evidence>
<dbReference type="InterPro" id="IPR006558">
    <property type="entry name" value="LamG-like"/>
</dbReference>